<dbReference type="PANTHER" id="PTHR12469">
    <property type="entry name" value="PROTEIN EMI5 HOMOLOG, MITOCHONDRIAL"/>
    <property type="match status" value="1"/>
</dbReference>
<dbReference type="InterPro" id="IPR005631">
    <property type="entry name" value="SDH"/>
</dbReference>
<protein>
    <recommendedName>
        <fullName evidence="4">Succinate dehydrogenase assembly factor 2, mitochondrial</fullName>
    </recommendedName>
</protein>
<evidence type="ECO:0008006" key="4">
    <source>
        <dbReference type="Google" id="ProtNLM"/>
    </source>
</evidence>
<dbReference type="Gene3D" id="1.10.150.250">
    <property type="entry name" value="Flavinator of succinate dehydrogenase"/>
    <property type="match status" value="1"/>
</dbReference>
<dbReference type="Pfam" id="PF03937">
    <property type="entry name" value="Sdh5"/>
    <property type="match status" value="1"/>
</dbReference>
<name>A0ABN9U8J5_9DINO</name>
<evidence type="ECO:0000256" key="1">
    <source>
        <dbReference type="ARBA" id="ARBA00023186"/>
    </source>
</evidence>
<keyword evidence="3" id="KW-1185">Reference proteome</keyword>
<accession>A0ABN9U8J5</accession>
<evidence type="ECO:0000313" key="3">
    <source>
        <dbReference type="Proteomes" id="UP001189429"/>
    </source>
</evidence>
<comment type="caution">
    <text evidence="2">The sequence shown here is derived from an EMBL/GenBank/DDBJ whole genome shotgun (WGS) entry which is preliminary data.</text>
</comment>
<sequence>AVLQLLEVAAAGPSAAMVWRAARLLRAALPVGRSLAAARPEPRPTGLAPWRLLQDAPCRSFSSSEPSPLEARRKKMLWRAKSRGWLEIDVLMGTFAAKRLPGFDEQKLDLFEEVLELENPDLFKWFTGQTPVPSELLDSNPVMAEMMEFVKQDHKTGLNDRGM</sequence>
<dbReference type="PANTHER" id="PTHR12469:SF2">
    <property type="entry name" value="SUCCINATE DEHYDROGENASE ASSEMBLY FACTOR 2, MITOCHONDRIAL"/>
    <property type="match status" value="1"/>
</dbReference>
<keyword evidence="1" id="KW-0143">Chaperone</keyword>
<reference evidence="2" key="1">
    <citation type="submission" date="2023-10" db="EMBL/GenBank/DDBJ databases">
        <authorList>
            <person name="Chen Y."/>
            <person name="Shah S."/>
            <person name="Dougan E. K."/>
            <person name="Thang M."/>
            <person name="Chan C."/>
        </authorList>
    </citation>
    <scope>NUCLEOTIDE SEQUENCE [LARGE SCALE GENOMIC DNA]</scope>
</reference>
<dbReference type="Proteomes" id="UP001189429">
    <property type="component" value="Unassembled WGS sequence"/>
</dbReference>
<feature type="non-terminal residue" evidence="2">
    <location>
        <position position="1"/>
    </location>
</feature>
<dbReference type="SUPFAM" id="SSF109910">
    <property type="entry name" value="YgfY-like"/>
    <property type="match status" value="1"/>
</dbReference>
<gene>
    <name evidence="2" type="ORF">PCOR1329_LOCUS46173</name>
</gene>
<proteinExistence type="predicted"/>
<dbReference type="InterPro" id="IPR036714">
    <property type="entry name" value="SDH_sf"/>
</dbReference>
<evidence type="ECO:0000313" key="2">
    <source>
        <dbReference type="EMBL" id="CAK0855445.1"/>
    </source>
</evidence>
<dbReference type="EMBL" id="CAUYUJ010015552">
    <property type="protein sequence ID" value="CAK0855445.1"/>
    <property type="molecule type" value="Genomic_DNA"/>
</dbReference>
<organism evidence="2 3">
    <name type="scientific">Prorocentrum cordatum</name>
    <dbReference type="NCBI Taxonomy" id="2364126"/>
    <lineage>
        <taxon>Eukaryota</taxon>
        <taxon>Sar</taxon>
        <taxon>Alveolata</taxon>
        <taxon>Dinophyceae</taxon>
        <taxon>Prorocentrales</taxon>
        <taxon>Prorocentraceae</taxon>
        <taxon>Prorocentrum</taxon>
    </lineage>
</organism>